<dbReference type="InterPro" id="IPR002939">
    <property type="entry name" value="DnaJ_C"/>
</dbReference>
<dbReference type="SMART" id="SM00271">
    <property type="entry name" value="DnaJ"/>
    <property type="match status" value="1"/>
</dbReference>
<dbReference type="Gene3D" id="2.60.260.20">
    <property type="entry name" value="Urease metallochaperone UreE, N-terminal domain"/>
    <property type="match status" value="2"/>
</dbReference>
<dbReference type="Pfam" id="PF00226">
    <property type="entry name" value="DnaJ"/>
    <property type="match status" value="1"/>
</dbReference>
<evidence type="ECO:0000259" key="1">
    <source>
        <dbReference type="PROSITE" id="PS50076"/>
    </source>
</evidence>
<dbReference type="Pfam" id="PF01556">
    <property type="entry name" value="DnaJ_C"/>
    <property type="match status" value="1"/>
</dbReference>
<dbReference type="InterPro" id="IPR008971">
    <property type="entry name" value="HSP40/DnaJ_pept-bd"/>
</dbReference>
<organism evidence="2 3">
    <name type="scientific">Paracoccus stylophorae</name>
    <dbReference type="NCBI Taxonomy" id="659350"/>
    <lineage>
        <taxon>Bacteria</taxon>
        <taxon>Pseudomonadati</taxon>
        <taxon>Pseudomonadota</taxon>
        <taxon>Alphaproteobacteria</taxon>
        <taxon>Rhodobacterales</taxon>
        <taxon>Paracoccaceae</taxon>
        <taxon>Paracoccus</taxon>
    </lineage>
</organism>
<name>A0ABY7SYL6_9RHOB</name>
<dbReference type="InterPro" id="IPR036869">
    <property type="entry name" value="J_dom_sf"/>
</dbReference>
<gene>
    <name evidence="2" type="ORF">JHW45_03410</name>
</gene>
<proteinExistence type="predicted"/>
<sequence length="322" mass="34578">MAGDPYAALGLTKSATDAEIKKAYRKIAKTDHPDLNPDAAAAERFKAASAAYDLLRDPERRRRFDAGEIDEQGQERAQHRTYREHAEAAGNPYARSYGFDGDPDLSDVFADLFGSRAGGFGQGGFRQGGFGEGGSGGGFRQAGAGRDVHMRGQDYRFALEVDFMTAAKGGKTRITLPEGGDLEVTIPKGVRDGQTIRLKGKGGPGMGQGGPGDAYLTISVAPPPDYRREGDDIFLTLPIGIDEAVLGGKVAAPTIDGPVNLTIPKGASSGQRLRLRGRGINGGDQHVELKIVMPRQIDDELATFMQEWRRTHGYDPRRGMTT</sequence>
<dbReference type="RefSeq" id="WP_272859563.1">
    <property type="nucleotide sequence ID" value="NZ_CP067134.1"/>
</dbReference>
<dbReference type="PRINTS" id="PR00625">
    <property type="entry name" value="JDOMAIN"/>
</dbReference>
<evidence type="ECO:0000313" key="2">
    <source>
        <dbReference type="EMBL" id="WCR11457.1"/>
    </source>
</evidence>
<dbReference type="InterPro" id="IPR018253">
    <property type="entry name" value="DnaJ_domain_CS"/>
</dbReference>
<accession>A0ABY7SYL6</accession>
<keyword evidence="3" id="KW-1185">Reference proteome</keyword>
<dbReference type="SUPFAM" id="SSF49493">
    <property type="entry name" value="HSP40/DnaJ peptide-binding domain"/>
    <property type="match status" value="2"/>
</dbReference>
<dbReference type="SUPFAM" id="SSF46565">
    <property type="entry name" value="Chaperone J-domain"/>
    <property type="match status" value="1"/>
</dbReference>
<dbReference type="Gene3D" id="1.10.287.110">
    <property type="entry name" value="DnaJ domain"/>
    <property type="match status" value="1"/>
</dbReference>
<dbReference type="PANTHER" id="PTHR43096">
    <property type="entry name" value="DNAJ HOMOLOG 1, MITOCHONDRIAL-RELATED"/>
    <property type="match status" value="1"/>
</dbReference>
<protein>
    <submittedName>
        <fullName evidence="2">DnaJ domain-containing protein</fullName>
    </submittedName>
</protein>
<reference evidence="2 3" key="1">
    <citation type="submission" date="2021-01" db="EMBL/GenBank/DDBJ databases">
        <title>Biogeographic distribution of Paracoccus.</title>
        <authorList>
            <person name="Hollensteiner J."/>
            <person name="Leineberger J."/>
            <person name="Brinkhoff T."/>
            <person name="Daniel R."/>
        </authorList>
    </citation>
    <scope>NUCLEOTIDE SEQUENCE [LARGE SCALE GENOMIC DNA]</scope>
    <source>
        <strain evidence="2 3">LMG25392</strain>
    </source>
</reference>
<dbReference type="InterPro" id="IPR001623">
    <property type="entry name" value="DnaJ_domain"/>
</dbReference>
<dbReference type="PROSITE" id="PS00636">
    <property type="entry name" value="DNAJ_1"/>
    <property type="match status" value="1"/>
</dbReference>
<feature type="domain" description="J" evidence="1">
    <location>
        <begin position="4"/>
        <end position="68"/>
    </location>
</feature>
<dbReference type="PANTHER" id="PTHR43096:SF10">
    <property type="entry name" value="CHAPERONE PROTEIN DNAJ A6, CHLOROPLASTIC"/>
    <property type="match status" value="1"/>
</dbReference>
<dbReference type="CDD" id="cd06257">
    <property type="entry name" value="DnaJ"/>
    <property type="match status" value="1"/>
</dbReference>
<dbReference type="Proteomes" id="UP001218412">
    <property type="component" value="Chromosome"/>
</dbReference>
<evidence type="ECO:0000313" key="3">
    <source>
        <dbReference type="Proteomes" id="UP001218412"/>
    </source>
</evidence>
<dbReference type="PROSITE" id="PS50076">
    <property type="entry name" value="DNAJ_2"/>
    <property type="match status" value="1"/>
</dbReference>
<dbReference type="CDD" id="cd10747">
    <property type="entry name" value="DnaJ_C"/>
    <property type="match status" value="1"/>
</dbReference>
<dbReference type="EMBL" id="CP067134">
    <property type="protein sequence ID" value="WCR11457.1"/>
    <property type="molecule type" value="Genomic_DNA"/>
</dbReference>